<proteinExistence type="predicted"/>
<dbReference type="Proteomes" id="UP000515733">
    <property type="component" value="Chromosome"/>
</dbReference>
<dbReference type="KEGG" id="doe:DENOEST_1124"/>
<dbReference type="RefSeq" id="WP_145771929.1">
    <property type="nucleotide sequence ID" value="NZ_LR778301.1"/>
</dbReference>
<dbReference type="EMBL" id="LR778301">
    <property type="protein sequence ID" value="CAB1368289.1"/>
    <property type="molecule type" value="Genomic_DNA"/>
</dbReference>
<gene>
    <name evidence="1" type="ORF">DENOEST_1124</name>
</gene>
<reference evidence="1 2" key="1">
    <citation type="submission" date="2020-03" db="EMBL/GenBank/DDBJ databases">
        <authorList>
            <consortium name="Genoscope - CEA"/>
            <person name="William W."/>
        </authorList>
    </citation>
    <scope>NUCLEOTIDE SEQUENCE [LARGE SCALE GENOMIC DNA]</scope>
    <source>
        <strain evidence="2">DSM 16959</strain>
    </source>
</reference>
<name>A0A6S6XZE9_9PROT</name>
<evidence type="ECO:0000313" key="2">
    <source>
        <dbReference type="Proteomes" id="UP000515733"/>
    </source>
</evidence>
<accession>A0A6S6XZE9</accession>
<sequence length="65" mass="7312">MLRYLWTAGCLRQAPQIHSVLLHALCLADRLSAEQAKDQAAFARSSPGQSWGRIGRETRWRASAF</sequence>
<evidence type="ECO:0000313" key="1">
    <source>
        <dbReference type="EMBL" id="CAB1368289.1"/>
    </source>
</evidence>
<dbReference type="AlphaFoldDB" id="A0A6S6XZE9"/>
<protein>
    <submittedName>
        <fullName evidence="1">Uncharacterized protein</fullName>
    </submittedName>
</protein>
<dbReference type="OrthoDB" id="6190309at2"/>
<organism evidence="1 2">
    <name type="scientific">Denitratisoma oestradiolicum</name>
    <dbReference type="NCBI Taxonomy" id="311182"/>
    <lineage>
        <taxon>Bacteria</taxon>
        <taxon>Pseudomonadati</taxon>
        <taxon>Pseudomonadota</taxon>
        <taxon>Betaproteobacteria</taxon>
        <taxon>Nitrosomonadales</taxon>
        <taxon>Sterolibacteriaceae</taxon>
        <taxon>Denitratisoma</taxon>
    </lineage>
</organism>
<keyword evidence="2" id="KW-1185">Reference proteome</keyword>